<dbReference type="InterPro" id="IPR006597">
    <property type="entry name" value="Sel1-like"/>
</dbReference>
<evidence type="ECO:0000313" key="4">
    <source>
        <dbReference type="EMBL" id="CAH2310854.1"/>
    </source>
</evidence>
<keyword evidence="5" id="KW-1185">Reference proteome</keyword>
<dbReference type="GO" id="GO:0005758">
    <property type="term" value="C:mitochondrial intermembrane space"/>
    <property type="evidence" value="ECO:0007669"/>
    <property type="project" value="UniProtKB-SubCell"/>
</dbReference>
<proteinExistence type="inferred from homology"/>
<gene>
    <name evidence="4" type="ORF">PECUL_23A028705</name>
</gene>
<comment type="subcellular location">
    <subcellularLocation>
        <location evidence="3">Mitochondrion intermembrane space</location>
    </subcellularLocation>
</comment>
<dbReference type="InterPro" id="IPR040239">
    <property type="entry name" value="HcpB-like"/>
</dbReference>
<dbReference type="SUPFAM" id="SSF81901">
    <property type="entry name" value="HCP-like"/>
    <property type="match status" value="1"/>
</dbReference>
<dbReference type="Pfam" id="PF08238">
    <property type="entry name" value="Sel1"/>
    <property type="match status" value="5"/>
</dbReference>
<protein>
    <recommendedName>
        <fullName evidence="3">Cytochrome c oxidase assembly factor 7</fullName>
    </recommendedName>
</protein>
<accession>A0AAD1SUV5</accession>
<dbReference type="Proteomes" id="UP001295444">
    <property type="component" value="Chromosome 08"/>
</dbReference>
<comment type="similarity">
    <text evidence="1 3">Belongs to the hcp beta-lactamase family.</text>
</comment>
<keyword evidence="2" id="KW-0677">Repeat</keyword>
<dbReference type="PANTHER" id="PTHR13891:SF1">
    <property type="entry name" value="CYTOCHROME C OXIDASE ASSEMBLY FACTOR 7"/>
    <property type="match status" value="1"/>
</dbReference>
<dbReference type="InterPro" id="IPR011990">
    <property type="entry name" value="TPR-like_helical_dom_sf"/>
</dbReference>
<comment type="function">
    <text evidence="3">Required for assembly of mitochondrial respiratory chain complexes.</text>
</comment>
<dbReference type="Gene3D" id="1.25.40.10">
    <property type="entry name" value="Tetratricopeptide repeat domain"/>
    <property type="match status" value="1"/>
</dbReference>
<name>A0AAD1SUV5_PELCU</name>
<evidence type="ECO:0000313" key="5">
    <source>
        <dbReference type="Proteomes" id="UP001295444"/>
    </source>
</evidence>
<reference evidence="4" key="1">
    <citation type="submission" date="2022-03" db="EMBL/GenBank/DDBJ databases">
        <authorList>
            <person name="Alioto T."/>
            <person name="Alioto T."/>
            <person name="Gomez Garrido J."/>
        </authorList>
    </citation>
    <scope>NUCLEOTIDE SEQUENCE</scope>
</reference>
<organism evidence="4 5">
    <name type="scientific">Pelobates cultripes</name>
    <name type="common">Western spadefoot toad</name>
    <dbReference type="NCBI Taxonomy" id="61616"/>
    <lineage>
        <taxon>Eukaryota</taxon>
        <taxon>Metazoa</taxon>
        <taxon>Chordata</taxon>
        <taxon>Craniata</taxon>
        <taxon>Vertebrata</taxon>
        <taxon>Euteleostomi</taxon>
        <taxon>Amphibia</taxon>
        <taxon>Batrachia</taxon>
        <taxon>Anura</taxon>
        <taxon>Pelobatoidea</taxon>
        <taxon>Pelobatidae</taxon>
        <taxon>Pelobates</taxon>
    </lineage>
</organism>
<dbReference type="EMBL" id="OW240919">
    <property type="protein sequence ID" value="CAH2310854.1"/>
    <property type="molecule type" value="Genomic_DNA"/>
</dbReference>
<dbReference type="SMART" id="SM00671">
    <property type="entry name" value="SEL1"/>
    <property type="match status" value="5"/>
</dbReference>
<dbReference type="PANTHER" id="PTHR13891">
    <property type="entry name" value="CYTOCHROME C OXIDASE ASSEMBLY FACTOR 7"/>
    <property type="match status" value="1"/>
</dbReference>
<dbReference type="AlphaFoldDB" id="A0AAD1SUV5"/>
<evidence type="ECO:0000256" key="3">
    <source>
        <dbReference type="RuleBase" id="RU366075"/>
    </source>
</evidence>
<evidence type="ECO:0000256" key="1">
    <source>
        <dbReference type="ARBA" id="ARBA00008486"/>
    </source>
</evidence>
<evidence type="ECO:0000256" key="2">
    <source>
        <dbReference type="ARBA" id="ARBA00022737"/>
    </source>
</evidence>
<sequence length="230" mass="25749">MAAPVNFLNEDEVKEYLDNIGTEYSYQCHREKQPEGCHRLAEYYESIRKNFEAAAKILKLNCEQNELSESCYKLGGYYVTGRGGLPVDLKAAYNCFLKSCNKGGKKSIDSCHNVGLLLHDGRVNDEKPDPVLARDYYEKACEGSFAASCFNLSAIYLQGDTGIAQDMSRALHYSEKACDLGHTWACANASRMYKLGDGVSQNDSKAETFKNRAMELHKKQKESSQITFGE</sequence>